<dbReference type="AlphaFoldDB" id="A0A845QXT1"/>
<dbReference type="Gene3D" id="2.60.120.10">
    <property type="entry name" value="Jelly Rolls"/>
    <property type="match status" value="1"/>
</dbReference>
<evidence type="ECO:0000259" key="2">
    <source>
        <dbReference type="PROSITE" id="PS50943"/>
    </source>
</evidence>
<accession>A0A845QXT1</accession>
<dbReference type="SUPFAM" id="SSF51182">
    <property type="entry name" value="RmlC-like cupins"/>
    <property type="match status" value="1"/>
</dbReference>
<dbReference type="CDD" id="cd02209">
    <property type="entry name" value="cupin_XRE_C"/>
    <property type="match status" value="1"/>
</dbReference>
<evidence type="ECO:0000256" key="1">
    <source>
        <dbReference type="ARBA" id="ARBA00023125"/>
    </source>
</evidence>
<dbReference type="InterPro" id="IPR014710">
    <property type="entry name" value="RmlC-like_jellyroll"/>
</dbReference>
<dbReference type="PROSITE" id="PS50943">
    <property type="entry name" value="HTH_CROC1"/>
    <property type="match status" value="1"/>
</dbReference>
<reference evidence="3 4" key="1">
    <citation type="submission" date="2018-08" db="EMBL/GenBank/DDBJ databases">
        <title>Murine metabolic-syndrome-specific gut microbial biobank.</title>
        <authorList>
            <person name="Liu C."/>
        </authorList>
    </citation>
    <scope>NUCLEOTIDE SEQUENCE [LARGE SCALE GENOMIC DNA]</scope>
    <source>
        <strain evidence="3 4">583</strain>
    </source>
</reference>
<feature type="domain" description="HTH cro/C1-type" evidence="2">
    <location>
        <begin position="7"/>
        <end position="61"/>
    </location>
</feature>
<proteinExistence type="predicted"/>
<dbReference type="RefSeq" id="WP_160197273.1">
    <property type="nucleotide sequence ID" value="NZ_QXXA01000007.1"/>
</dbReference>
<dbReference type="CDD" id="cd00093">
    <property type="entry name" value="HTH_XRE"/>
    <property type="match status" value="1"/>
</dbReference>
<dbReference type="InterPro" id="IPR013096">
    <property type="entry name" value="Cupin_2"/>
</dbReference>
<evidence type="ECO:0000313" key="3">
    <source>
        <dbReference type="EMBL" id="NBI06804.1"/>
    </source>
</evidence>
<dbReference type="SUPFAM" id="SSF47413">
    <property type="entry name" value="lambda repressor-like DNA-binding domains"/>
    <property type="match status" value="1"/>
</dbReference>
<dbReference type="InterPro" id="IPR050807">
    <property type="entry name" value="TransReg_Diox_bact_type"/>
</dbReference>
<dbReference type="PANTHER" id="PTHR46797:SF2">
    <property type="entry name" value="TRANSCRIPTIONAL REGULATOR"/>
    <property type="match status" value="1"/>
</dbReference>
<keyword evidence="4" id="KW-1185">Reference proteome</keyword>
<protein>
    <submittedName>
        <fullName evidence="3">Cupin domain-containing protein</fullName>
    </submittedName>
</protein>
<dbReference type="PANTHER" id="PTHR46797">
    <property type="entry name" value="HTH-TYPE TRANSCRIPTIONAL REGULATOR"/>
    <property type="match status" value="1"/>
</dbReference>
<name>A0A845QXT1_9CLOT</name>
<dbReference type="Pfam" id="PF07883">
    <property type="entry name" value="Cupin_2"/>
    <property type="match status" value="1"/>
</dbReference>
<comment type="caution">
    <text evidence="3">The sequence shown here is derived from an EMBL/GenBank/DDBJ whole genome shotgun (WGS) entry which is preliminary data.</text>
</comment>
<organism evidence="3 4">
    <name type="scientific">Senegalia massiliensis</name>
    <dbReference type="NCBI Taxonomy" id="1720316"/>
    <lineage>
        <taxon>Bacteria</taxon>
        <taxon>Bacillati</taxon>
        <taxon>Bacillota</taxon>
        <taxon>Clostridia</taxon>
        <taxon>Eubacteriales</taxon>
        <taxon>Clostridiaceae</taxon>
        <taxon>Senegalia</taxon>
    </lineage>
</organism>
<gene>
    <name evidence="3" type="ORF">D3Z33_08005</name>
</gene>
<dbReference type="Proteomes" id="UP000467132">
    <property type="component" value="Unassembled WGS sequence"/>
</dbReference>
<dbReference type="SMART" id="SM00530">
    <property type="entry name" value="HTH_XRE"/>
    <property type="match status" value="1"/>
</dbReference>
<dbReference type="EMBL" id="QXXA01000007">
    <property type="protein sequence ID" value="NBI06804.1"/>
    <property type="molecule type" value="Genomic_DNA"/>
</dbReference>
<keyword evidence="1" id="KW-0238">DNA-binding</keyword>
<dbReference type="InterPro" id="IPR001387">
    <property type="entry name" value="Cro/C1-type_HTH"/>
</dbReference>
<dbReference type="OrthoDB" id="9814553at2"/>
<evidence type="ECO:0000313" key="4">
    <source>
        <dbReference type="Proteomes" id="UP000467132"/>
    </source>
</evidence>
<dbReference type="InterPro" id="IPR010982">
    <property type="entry name" value="Lambda_DNA-bd_dom_sf"/>
</dbReference>
<dbReference type="GO" id="GO:0005829">
    <property type="term" value="C:cytosol"/>
    <property type="evidence" value="ECO:0007669"/>
    <property type="project" value="TreeGrafter"/>
</dbReference>
<sequence>MNIGKKIKELRMKNNLTQEELANRCELSKGFISQIERDLTSPSITTFTDILESLGTNLKDFFTEVEDEKIVFSKDDMFISKDDEYKFELKWIIPNAQKNQMEPILLTLEEGGRYKEDHPHEGEELGYVLSGSIFVILGGKKYKAKKGESFYYKSNVDHSIINAGKKKASIIWISTPPNF</sequence>
<dbReference type="GO" id="GO:0003677">
    <property type="term" value="F:DNA binding"/>
    <property type="evidence" value="ECO:0007669"/>
    <property type="project" value="UniProtKB-KW"/>
</dbReference>
<dbReference type="GO" id="GO:0003700">
    <property type="term" value="F:DNA-binding transcription factor activity"/>
    <property type="evidence" value="ECO:0007669"/>
    <property type="project" value="TreeGrafter"/>
</dbReference>
<dbReference type="InterPro" id="IPR011051">
    <property type="entry name" value="RmlC_Cupin_sf"/>
</dbReference>
<dbReference type="Gene3D" id="1.10.260.40">
    <property type="entry name" value="lambda repressor-like DNA-binding domains"/>
    <property type="match status" value="1"/>
</dbReference>
<dbReference type="Pfam" id="PF01381">
    <property type="entry name" value="HTH_3"/>
    <property type="match status" value="1"/>
</dbReference>